<comment type="caution">
    <text evidence="2">The sequence shown here is derived from an EMBL/GenBank/DDBJ whole genome shotgun (WGS) entry which is preliminary data.</text>
</comment>
<feature type="domain" description="N-acetyltransferase" evidence="1">
    <location>
        <begin position="1"/>
        <end position="164"/>
    </location>
</feature>
<dbReference type="RefSeq" id="WP_377212545.1">
    <property type="nucleotide sequence ID" value="NZ_JBHTJV010000009.1"/>
</dbReference>
<dbReference type="Proteomes" id="UP001597101">
    <property type="component" value="Unassembled WGS sequence"/>
</dbReference>
<protein>
    <submittedName>
        <fullName evidence="2">GNAT family N-acetyltransferase</fullName>
        <ecNumber evidence="2">2.3.-.-</ecNumber>
    </submittedName>
</protein>
<evidence type="ECO:0000259" key="1">
    <source>
        <dbReference type="PROSITE" id="PS51186"/>
    </source>
</evidence>
<dbReference type="Pfam" id="PF00583">
    <property type="entry name" value="Acetyltransf_1"/>
    <property type="match status" value="1"/>
</dbReference>
<name>A0ABW3FET6_9HYPH</name>
<proteinExistence type="predicted"/>
<dbReference type="EC" id="2.3.-.-" evidence="2"/>
<dbReference type="EMBL" id="JBHTJV010000009">
    <property type="protein sequence ID" value="MFD0916690.1"/>
    <property type="molecule type" value="Genomic_DNA"/>
</dbReference>
<keyword evidence="2" id="KW-0012">Acyltransferase</keyword>
<sequence length="165" mass="17956">MTIRNATAEDLPAITAIYAHAVLTGTGSFEIEPPSQDEMAARMSAIQQAGMPWIVFEKDSAVIGYAYFGPFKPRAAYANTVEDSIYIDEAARGRGIGKALLEELIDRAKALGKTQMIGGVGDSENHGSVGLHKACGFRQVGRLERVGFKFGRWLDVVYMQRDLGD</sequence>
<dbReference type="PANTHER" id="PTHR43072">
    <property type="entry name" value="N-ACETYLTRANSFERASE"/>
    <property type="match status" value="1"/>
</dbReference>
<keyword evidence="3" id="KW-1185">Reference proteome</keyword>
<dbReference type="PANTHER" id="PTHR43072:SF8">
    <property type="entry name" value="ACYLTRANSFERASE FABY-RELATED"/>
    <property type="match status" value="1"/>
</dbReference>
<evidence type="ECO:0000313" key="2">
    <source>
        <dbReference type="EMBL" id="MFD0916690.1"/>
    </source>
</evidence>
<dbReference type="InterPro" id="IPR000182">
    <property type="entry name" value="GNAT_dom"/>
</dbReference>
<evidence type="ECO:0000313" key="3">
    <source>
        <dbReference type="Proteomes" id="UP001597101"/>
    </source>
</evidence>
<gene>
    <name evidence="2" type="ORF">ACFQ14_09750</name>
</gene>
<dbReference type="Gene3D" id="3.40.630.30">
    <property type="match status" value="1"/>
</dbReference>
<dbReference type="SUPFAM" id="SSF55729">
    <property type="entry name" value="Acyl-CoA N-acyltransferases (Nat)"/>
    <property type="match status" value="1"/>
</dbReference>
<keyword evidence="2" id="KW-0808">Transferase</keyword>
<dbReference type="InterPro" id="IPR016181">
    <property type="entry name" value="Acyl_CoA_acyltransferase"/>
</dbReference>
<accession>A0ABW3FET6</accession>
<dbReference type="GO" id="GO:0016746">
    <property type="term" value="F:acyltransferase activity"/>
    <property type="evidence" value="ECO:0007669"/>
    <property type="project" value="UniProtKB-KW"/>
</dbReference>
<organism evidence="2 3">
    <name type="scientific">Pseudahrensia aquimaris</name>
    <dbReference type="NCBI Taxonomy" id="744461"/>
    <lineage>
        <taxon>Bacteria</taxon>
        <taxon>Pseudomonadati</taxon>
        <taxon>Pseudomonadota</taxon>
        <taxon>Alphaproteobacteria</taxon>
        <taxon>Hyphomicrobiales</taxon>
        <taxon>Ahrensiaceae</taxon>
        <taxon>Pseudahrensia</taxon>
    </lineage>
</organism>
<dbReference type="CDD" id="cd04301">
    <property type="entry name" value="NAT_SF"/>
    <property type="match status" value="1"/>
</dbReference>
<reference evidence="3" key="1">
    <citation type="journal article" date="2019" name="Int. J. Syst. Evol. Microbiol.">
        <title>The Global Catalogue of Microorganisms (GCM) 10K type strain sequencing project: providing services to taxonomists for standard genome sequencing and annotation.</title>
        <authorList>
            <consortium name="The Broad Institute Genomics Platform"/>
            <consortium name="The Broad Institute Genome Sequencing Center for Infectious Disease"/>
            <person name="Wu L."/>
            <person name="Ma J."/>
        </authorList>
    </citation>
    <scope>NUCLEOTIDE SEQUENCE [LARGE SCALE GENOMIC DNA]</scope>
    <source>
        <strain evidence="3">CCUG 60023</strain>
    </source>
</reference>
<dbReference type="PROSITE" id="PS51186">
    <property type="entry name" value="GNAT"/>
    <property type="match status" value="1"/>
</dbReference>